<protein>
    <submittedName>
        <fullName evidence="4">GNAT family N-acetyltransferase</fullName>
    </submittedName>
</protein>
<evidence type="ECO:0000313" key="4">
    <source>
        <dbReference type="EMBL" id="ATG52316.1"/>
    </source>
</evidence>
<dbReference type="SUPFAM" id="SSF55729">
    <property type="entry name" value="Acyl-CoA N-acyltransferases (Nat)"/>
    <property type="match status" value="1"/>
</dbReference>
<evidence type="ECO:0000313" key="5">
    <source>
        <dbReference type="Proteomes" id="UP000218165"/>
    </source>
</evidence>
<dbReference type="PROSITE" id="PS51186">
    <property type="entry name" value="GNAT"/>
    <property type="match status" value="1"/>
</dbReference>
<dbReference type="AlphaFoldDB" id="A0A291GQQ0"/>
<keyword evidence="2" id="KW-0012">Acyltransferase</keyword>
<dbReference type="Gene3D" id="3.40.630.30">
    <property type="match status" value="1"/>
</dbReference>
<dbReference type="KEGG" id="brz:CFK38_12900"/>
<evidence type="ECO:0000256" key="2">
    <source>
        <dbReference type="ARBA" id="ARBA00023315"/>
    </source>
</evidence>
<feature type="domain" description="N-acetyltransferase" evidence="3">
    <location>
        <begin position="6"/>
        <end position="164"/>
    </location>
</feature>
<accession>A0A291GQQ0</accession>
<dbReference type="GO" id="GO:0016747">
    <property type="term" value="F:acyltransferase activity, transferring groups other than amino-acyl groups"/>
    <property type="evidence" value="ECO:0007669"/>
    <property type="project" value="InterPro"/>
</dbReference>
<dbReference type="RefSeq" id="WP_096803430.1">
    <property type="nucleotide sequence ID" value="NZ_CP023563.1"/>
</dbReference>
<sequence>MTDPPFHLRPATSGDAEGCAFVHRTAWVETYSELLPARHWERDTLSRRTESWRRRLDGGAAVTVAESAGRIIGFAMTTPARTIGAHEPVREVELSSLYVLTAHHGTGAGQALLDAVLRPDTPAQLWVLEENPRARRFYERNGFTADGARCVEESLSLTEVRHVR</sequence>
<keyword evidence="5" id="KW-1185">Reference proteome</keyword>
<gene>
    <name evidence="4" type="ORF">CFK38_12900</name>
</gene>
<proteinExistence type="predicted"/>
<dbReference type="OrthoDB" id="5243635at2"/>
<dbReference type="EMBL" id="CP023563">
    <property type="protein sequence ID" value="ATG52316.1"/>
    <property type="molecule type" value="Genomic_DNA"/>
</dbReference>
<dbReference type="InterPro" id="IPR050832">
    <property type="entry name" value="Bact_Acetyltransf"/>
</dbReference>
<name>A0A291GQQ0_9MICO</name>
<dbReference type="CDD" id="cd04301">
    <property type="entry name" value="NAT_SF"/>
    <property type="match status" value="1"/>
</dbReference>
<dbReference type="Proteomes" id="UP000218165">
    <property type="component" value="Chromosome"/>
</dbReference>
<dbReference type="PANTHER" id="PTHR43877">
    <property type="entry name" value="AMINOALKYLPHOSPHONATE N-ACETYLTRANSFERASE-RELATED-RELATED"/>
    <property type="match status" value="1"/>
</dbReference>
<organism evidence="4 5">
    <name type="scientific">Brachybacterium vulturis</name>
    <dbReference type="NCBI Taxonomy" id="2017484"/>
    <lineage>
        <taxon>Bacteria</taxon>
        <taxon>Bacillati</taxon>
        <taxon>Actinomycetota</taxon>
        <taxon>Actinomycetes</taxon>
        <taxon>Micrococcales</taxon>
        <taxon>Dermabacteraceae</taxon>
        <taxon>Brachybacterium</taxon>
    </lineage>
</organism>
<keyword evidence="1 4" id="KW-0808">Transferase</keyword>
<dbReference type="InterPro" id="IPR016181">
    <property type="entry name" value="Acyl_CoA_acyltransferase"/>
</dbReference>
<reference evidence="5" key="1">
    <citation type="submission" date="2017-09" db="EMBL/GenBank/DDBJ databases">
        <title>Brachybacterium sp. VM2412.</title>
        <authorList>
            <person name="Tak E.J."/>
            <person name="Bae J.-W."/>
        </authorList>
    </citation>
    <scope>NUCLEOTIDE SEQUENCE [LARGE SCALE GENOMIC DNA]</scope>
    <source>
        <strain evidence="5">VM2412</strain>
    </source>
</reference>
<dbReference type="InterPro" id="IPR000182">
    <property type="entry name" value="GNAT_dom"/>
</dbReference>
<dbReference type="Pfam" id="PF13673">
    <property type="entry name" value="Acetyltransf_10"/>
    <property type="match status" value="1"/>
</dbReference>
<evidence type="ECO:0000259" key="3">
    <source>
        <dbReference type="PROSITE" id="PS51186"/>
    </source>
</evidence>
<evidence type="ECO:0000256" key="1">
    <source>
        <dbReference type="ARBA" id="ARBA00022679"/>
    </source>
</evidence>